<proteinExistence type="predicted"/>
<accession>A0ABP0M7U6</accession>
<feature type="compositionally biased region" description="Pro residues" evidence="1">
    <location>
        <begin position="122"/>
        <end position="132"/>
    </location>
</feature>
<gene>
    <name evidence="2" type="ORF">CCMP2556_LOCUS24581</name>
</gene>
<evidence type="ECO:0000256" key="1">
    <source>
        <dbReference type="SAM" id="MobiDB-lite"/>
    </source>
</evidence>
<sequence length="199" mass="22223">MRTKLMSSFGKMLRWPKVELTGIATLSALSLNRQAVCDVLSVWAAHSNKEAKSPPVHWLKQEVKQLYVLMNVEPKACNIYLDSWGTKRLISLCLRKWKDPTLHVLMDLMTQHWGHLHAQPGLPEPLPNAEPPEQPEREDLAQLADATSMDSPSSGLHAGVVSSAGAPMASSTPVDLEGMRNERETILRLDFVYVCLQVF</sequence>
<organism evidence="2 3">
    <name type="scientific">Durusdinium trenchii</name>
    <dbReference type="NCBI Taxonomy" id="1381693"/>
    <lineage>
        <taxon>Eukaryota</taxon>
        <taxon>Sar</taxon>
        <taxon>Alveolata</taxon>
        <taxon>Dinophyceae</taxon>
        <taxon>Suessiales</taxon>
        <taxon>Symbiodiniaceae</taxon>
        <taxon>Durusdinium</taxon>
    </lineage>
</organism>
<name>A0ABP0M7U6_9DINO</name>
<keyword evidence="3" id="KW-1185">Reference proteome</keyword>
<dbReference type="EMBL" id="CAXAMN010016202">
    <property type="protein sequence ID" value="CAK9047550.1"/>
    <property type="molecule type" value="Genomic_DNA"/>
</dbReference>
<reference evidence="2 3" key="1">
    <citation type="submission" date="2024-02" db="EMBL/GenBank/DDBJ databases">
        <authorList>
            <person name="Chen Y."/>
            <person name="Shah S."/>
            <person name="Dougan E. K."/>
            <person name="Thang M."/>
            <person name="Chan C."/>
        </authorList>
    </citation>
    <scope>NUCLEOTIDE SEQUENCE [LARGE SCALE GENOMIC DNA]</scope>
</reference>
<comment type="caution">
    <text evidence="2">The sequence shown here is derived from an EMBL/GenBank/DDBJ whole genome shotgun (WGS) entry which is preliminary data.</text>
</comment>
<feature type="region of interest" description="Disordered" evidence="1">
    <location>
        <begin position="119"/>
        <end position="176"/>
    </location>
</feature>
<evidence type="ECO:0000313" key="3">
    <source>
        <dbReference type="Proteomes" id="UP001642484"/>
    </source>
</evidence>
<evidence type="ECO:0000313" key="2">
    <source>
        <dbReference type="EMBL" id="CAK9047550.1"/>
    </source>
</evidence>
<protein>
    <submittedName>
        <fullName evidence="2">Uncharacterized protein</fullName>
    </submittedName>
</protein>
<dbReference type="Proteomes" id="UP001642484">
    <property type="component" value="Unassembled WGS sequence"/>
</dbReference>